<dbReference type="Proteomes" id="UP000620124">
    <property type="component" value="Unassembled WGS sequence"/>
</dbReference>
<evidence type="ECO:0000313" key="3">
    <source>
        <dbReference type="Proteomes" id="UP000620124"/>
    </source>
</evidence>
<name>A0A8H7DBN8_9AGAR</name>
<proteinExistence type="predicted"/>
<feature type="transmembrane region" description="Helical" evidence="1">
    <location>
        <begin position="12"/>
        <end position="30"/>
    </location>
</feature>
<accession>A0A8H7DBN8</accession>
<sequence>MGACFFGRGRPAMLATAFGGAAAFLTAYFNRPADITLEHSRALLLAAGSLLISLPHTIIWMVPVYKGLSDEKYAGTEVQAKERWDGLMKRFYAGNSIRLLLFATAYALGIYGLAASHITSVL</sequence>
<feature type="transmembrane region" description="Helical" evidence="1">
    <location>
        <begin position="42"/>
        <end position="62"/>
    </location>
</feature>
<keyword evidence="1" id="KW-0812">Transmembrane</keyword>
<organism evidence="2 3">
    <name type="scientific">Mycena venus</name>
    <dbReference type="NCBI Taxonomy" id="2733690"/>
    <lineage>
        <taxon>Eukaryota</taxon>
        <taxon>Fungi</taxon>
        <taxon>Dikarya</taxon>
        <taxon>Basidiomycota</taxon>
        <taxon>Agaricomycotina</taxon>
        <taxon>Agaricomycetes</taxon>
        <taxon>Agaricomycetidae</taxon>
        <taxon>Agaricales</taxon>
        <taxon>Marasmiineae</taxon>
        <taxon>Mycenaceae</taxon>
        <taxon>Mycena</taxon>
    </lineage>
</organism>
<protein>
    <submittedName>
        <fullName evidence="2">Uncharacterized protein</fullName>
    </submittedName>
</protein>
<keyword evidence="1" id="KW-1133">Transmembrane helix</keyword>
<dbReference type="Pfam" id="PF08592">
    <property type="entry name" value="Anthrone_oxy"/>
    <property type="match status" value="1"/>
</dbReference>
<comment type="caution">
    <text evidence="2">The sequence shown here is derived from an EMBL/GenBank/DDBJ whole genome shotgun (WGS) entry which is preliminary data.</text>
</comment>
<dbReference type="InterPro" id="IPR013901">
    <property type="entry name" value="Anthrone_oxy"/>
</dbReference>
<gene>
    <name evidence="2" type="ORF">MVEN_00494800</name>
</gene>
<evidence type="ECO:0000256" key="1">
    <source>
        <dbReference type="SAM" id="Phobius"/>
    </source>
</evidence>
<feature type="transmembrane region" description="Helical" evidence="1">
    <location>
        <begin position="97"/>
        <end position="118"/>
    </location>
</feature>
<keyword evidence="3" id="KW-1185">Reference proteome</keyword>
<dbReference type="EMBL" id="JACAZI010000003">
    <property type="protein sequence ID" value="KAF7366178.1"/>
    <property type="molecule type" value="Genomic_DNA"/>
</dbReference>
<evidence type="ECO:0000313" key="2">
    <source>
        <dbReference type="EMBL" id="KAF7366178.1"/>
    </source>
</evidence>
<dbReference type="OrthoDB" id="2991552at2759"/>
<dbReference type="AlphaFoldDB" id="A0A8H7DBN8"/>
<keyword evidence="1" id="KW-0472">Membrane</keyword>
<reference evidence="2" key="1">
    <citation type="submission" date="2020-05" db="EMBL/GenBank/DDBJ databases">
        <title>Mycena genomes resolve the evolution of fungal bioluminescence.</title>
        <authorList>
            <person name="Tsai I.J."/>
        </authorList>
    </citation>
    <scope>NUCLEOTIDE SEQUENCE</scope>
    <source>
        <strain evidence="2">CCC161011</strain>
    </source>
</reference>